<dbReference type="GO" id="GO:0008299">
    <property type="term" value="P:isoprenoid biosynthetic process"/>
    <property type="evidence" value="ECO:0007669"/>
    <property type="project" value="InterPro"/>
</dbReference>
<evidence type="ECO:0000256" key="1">
    <source>
        <dbReference type="ARBA" id="ARBA00001946"/>
    </source>
</evidence>
<dbReference type="Gene3D" id="1.10.600.10">
    <property type="entry name" value="Farnesyl Diphosphate Synthase"/>
    <property type="match status" value="1"/>
</dbReference>
<dbReference type="EMBL" id="WOFH01000008">
    <property type="protein sequence ID" value="MUN39629.1"/>
    <property type="molecule type" value="Genomic_DNA"/>
</dbReference>
<evidence type="ECO:0000256" key="3">
    <source>
        <dbReference type="ARBA" id="ARBA00022679"/>
    </source>
</evidence>
<evidence type="ECO:0000256" key="4">
    <source>
        <dbReference type="ARBA" id="ARBA00022723"/>
    </source>
</evidence>
<comment type="similarity">
    <text evidence="2 6">Belongs to the FPP/GGPP synthase family.</text>
</comment>
<dbReference type="CDD" id="cd00685">
    <property type="entry name" value="Trans_IPPS_HT"/>
    <property type="match status" value="1"/>
</dbReference>
<evidence type="ECO:0000313" key="8">
    <source>
        <dbReference type="Proteomes" id="UP000432015"/>
    </source>
</evidence>
<dbReference type="SFLD" id="SFLDG01017">
    <property type="entry name" value="Polyprenyl_Transferase_Like"/>
    <property type="match status" value="1"/>
</dbReference>
<dbReference type="GO" id="GO:0004659">
    <property type="term" value="F:prenyltransferase activity"/>
    <property type="evidence" value="ECO:0007669"/>
    <property type="project" value="InterPro"/>
</dbReference>
<keyword evidence="3 6" id="KW-0808">Transferase</keyword>
<dbReference type="PROSITE" id="PS00444">
    <property type="entry name" value="POLYPRENYL_SYNTHASE_2"/>
    <property type="match status" value="1"/>
</dbReference>
<name>A0A7K1L5G0_9ACTN</name>
<dbReference type="Proteomes" id="UP000432015">
    <property type="component" value="Unassembled WGS sequence"/>
</dbReference>
<evidence type="ECO:0000256" key="5">
    <source>
        <dbReference type="ARBA" id="ARBA00022842"/>
    </source>
</evidence>
<reference evidence="7 8" key="1">
    <citation type="submission" date="2019-11" db="EMBL/GenBank/DDBJ databases">
        <authorList>
            <person name="Cao P."/>
        </authorList>
    </citation>
    <scope>NUCLEOTIDE SEQUENCE [LARGE SCALE GENOMIC DNA]</scope>
    <source>
        <strain evidence="7 8">NEAU-AAG5</strain>
    </source>
</reference>
<comment type="caution">
    <text evidence="7">The sequence shown here is derived from an EMBL/GenBank/DDBJ whole genome shotgun (WGS) entry which is preliminary data.</text>
</comment>
<dbReference type="RefSeq" id="WP_156218759.1">
    <property type="nucleotide sequence ID" value="NZ_WOFH01000008.1"/>
</dbReference>
<evidence type="ECO:0000256" key="2">
    <source>
        <dbReference type="ARBA" id="ARBA00006706"/>
    </source>
</evidence>
<sequence length="359" mass="38725">MTAGTRSTSAAAALEVKGRIDRALAEFLDDRLGELSRLDDASAFELLRPYVLSGGKRIRPMLCYWGWRGAGGADRDEAVRAAAALELFHSFALIHDDIMDGSDIRRGRPAMHRRLAALHEESGWNGDPDAFGVSAAMLFGDLLLVWADELLYTSGVDPARLRAARPVYDRMRAEAICGQYLDVAETAKGVPSVARSMRVVRYKAARYTVEHPLVLGGVMAGGGGRLLAAYSAFGRPLGEAFQLRDDLLGVFGDPGVTGKSNLDDLREGKPTVLMAYAVEHATLAQRALINRLHGAADLDESAARDLRKVLDETGAHAAVEDMIEVRGRHALTALRAAPLTEDAGQALTALTDAALWRHS</sequence>
<dbReference type="GO" id="GO:0046872">
    <property type="term" value="F:metal ion binding"/>
    <property type="evidence" value="ECO:0007669"/>
    <property type="project" value="UniProtKB-KW"/>
</dbReference>
<protein>
    <submittedName>
        <fullName evidence="7">Polyprenyl synthetase family protein</fullName>
    </submittedName>
</protein>
<proteinExistence type="inferred from homology"/>
<dbReference type="PANTHER" id="PTHR12001:SF85">
    <property type="entry name" value="SHORT CHAIN ISOPRENYL DIPHOSPHATE SYNTHASE"/>
    <property type="match status" value="1"/>
</dbReference>
<keyword evidence="5" id="KW-0460">Magnesium</keyword>
<dbReference type="PANTHER" id="PTHR12001">
    <property type="entry name" value="GERANYLGERANYL PYROPHOSPHATE SYNTHASE"/>
    <property type="match status" value="1"/>
</dbReference>
<gene>
    <name evidence="7" type="ORF">GNZ18_23970</name>
</gene>
<comment type="cofactor">
    <cofactor evidence="1">
        <name>Mg(2+)</name>
        <dbReference type="ChEBI" id="CHEBI:18420"/>
    </cofactor>
</comment>
<keyword evidence="8" id="KW-1185">Reference proteome</keyword>
<dbReference type="Pfam" id="PF00348">
    <property type="entry name" value="polyprenyl_synt"/>
    <property type="match status" value="1"/>
</dbReference>
<accession>A0A7K1L5G0</accession>
<organism evidence="7 8">
    <name type="scientific">Actinomadura litoris</name>
    <dbReference type="NCBI Taxonomy" id="2678616"/>
    <lineage>
        <taxon>Bacteria</taxon>
        <taxon>Bacillati</taxon>
        <taxon>Actinomycetota</taxon>
        <taxon>Actinomycetes</taxon>
        <taxon>Streptosporangiales</taxon>
        <taxon>Thermomonosporaceae</taxon>
        <taxon>Actinomadura</taxon>
    </lineage>
</organism>
<dbReference type="InterPro" id="IPR008949">
    <property type="entry name" value="Isoprenoid_synthase_dom_sf"/>
</dbReference>
<dbReference type="AlphaFoldDB" id="A0A7K1L5G0"/>
<dbReference type="SUPFAM" id="SSF48576">
    <property type="entry name" value="Terpenoid synthases"/>
    <property type="match status" value="1"/>
</dbReference>
<keyword evidence="4" id="KW-0479">Metal-binding</keyword>
<dbReference type="InterPro" id="IPR000092">
    <property type="entry name" value="Polyprenyl_synt"/>
</dbReference>
<evidence type="ECO:0000256" key="6">
    <source>
        <dbReference type="RuleBase" id="RU004466"/>
    </source>
</evidence>
<evidence type="ECO:0000313" key="7">
    <source>
        <dbReference type="EMBL" id="MUN39629.1"/>
    </source>
</evidence>
<dbReference type="PROSITE" id="PS00723">
    <property type="entry name" value="POLYPRENYL_SYNTHASE_1"/>
    <property type="match status" value="1"/>
</dbReference>
<dbReference type="SFLD" id="SFLDS00005">
    <property type="entry name" value="Isoprenoid_Synthase_Type_I"/>
    <property type="match status" value="1"/>
</dbReference>
<dbReference type="InterPro" id="IPR033749">
    <property type="entry name" value="Polyprenyl_synt_CS"/>
</dbReference>